<keyword evidence="1" id="KW-0732">Signal</keyword>
<evidence type="ECO:0000313" key="3">
    <source>
        <dbReference type="EMBL" id="SFK23966.1"/>
    </source>
</evidence>
<evidence type="ECO:0000256" key="1">
    <source>
        <dbReference type="SAM" id="SignalP"/>
    </source>
</evidence>
<feature type="domain" description="DUF3298" evidence="2">
    <location>
        <begin position="142"/>
        <end position="204"/>
    </location>
</feature>
<dbReference type="InterPro" id="IPR021729">
    <property type="entry name" value="DUF3298"/>
</dbReference>
<gene>
    <name evidence="3" type="ORF">SAMN04487936_109171</name>
</gene>
<accession>A0A1I3XY96</accession>
<dbReference type="EMBL" id="FOSB01000009">
    <property type="protein sequence ID" value="SFK23966.1"/>
    <property type="molecule type" value="Genomic_DNA"/>
</dbReference>
<dbReference type="InterPro" id="IPR037126">
    <property type="entry name" value="PdaC/RsiV-like_sf"/>
</dbReference>
<protein>
    <recommendedName>
        <fullName evidence="2">DUF3298 domain-containing protein</fullName>
    </recommendedName>
</protein>
<dbReference type="Gene3D" id="3.90.640.20">
    <property type="entry name" value="Heat-shock cognate protein, ATPase"/>
    <property type="match status" value="1"/>
</dbReference>
<reference evidence="4" key="1">
    <citation type="submission" date="2016-10" db="EMBL/GenBank/DDBJ databases">
        <authorList>
            <person name="Varghese N."/>
            <person name="Submissions S."/>
        </authorList>
    </citation>
    <scope>NUCLEOTIDE SEQUENCE [LARGE SCALE GENOMIC DNA]</scope>
    <source>
        <strain evidence="4">CGMCC 1.3704</strain>
    </source>
</reference>
<dbReference type="Pfam" id="PF11738">
    <property type="entry name" value="DUF3298"/>
    <property type="match status" value="1"/>
</dbReference>
<feature type="chain" id="PRO_5010311533" description="DUF3298 domain-containing protein" evidence="1">
    <location>
        <begin position="24"/>
        <end position="230"/>
    </location>
</feature>
<dbReference type="Proteomes" id="UP000183557">
    <property type="component" value="Unassembled WGS sequence"/>
</dbReference>
<evidence type="ECO:0000313" key="4">
    <source>
        <dbReference type="Proteomes" id="UP000183557"/>
    </source>
</evidence>
<name>A0A1I3XY96_HALDA</name>
<dbReference type="Gene3D" id="3.30.565.40">
    <property type="entry name" value="Fervidobacterium nodosum Rt17-B1 like"/>
    <property type="match status" value="1"/>
</dbReference>
<dbReference type="RefSeq" id="WP_075037464.1">
    <property type="nucleotide sequence ID" value="NZ_FOSB01000009.1"/>
</dbReference>
<feature type="signal peptide" evidence="1">
    <location>
        <begin position="1"/>
        <end position="23"/>
    </location>
</feature>
<evidence type="ECO:0000259" key="2">
    <source>
        <dbReference type="Pfam" id="PF11738"/>
    </source>
</evidence>
<sequence>MKPWFIVFVALTMLFIQSQPVAAVNPYKIVHKDQVAEDWEVHVDYPLFEGLESKDLQDTVNHQIVQKLEETFRRVKRGAGEMMGMPYLYYEETSVFKEEDFYSVVMTSHISRGERYNSTVTSINFNDERGGAVKKLADIVHIDRLNKEVKKVLETDPDLYSKEPFAGVRDNTAFYLEDDKIVLVFNKFEVAAGVHGTPEIPIPLKGILKEEMDKKEAPLPSYTTYPQVEY</sequence>
<proteinExistence type="predicted"/>
<keyword evidence="4" id="KW-1185">Reference proteome</keyword>
<dbReference type="AlphaFoldDB" id="A0A1I3XY96"/>
<organism evidence="3 4">
    <name type="scientific">Halobacillus dabanensis</name>
    <dbReference type="NCBI Taxonomy" id="240302"/>
    <lineage>
        <taxon>Bacteria</taxon>
        <taxon>Bacillati</taxon>
        <taxon>Bacillota</taxon>
        <taxon>Bacilli</taxon>
        <taxon>Bacillales</taxon>
        <taxon>Bacillaceae</taxon>
        <taxon>Halobacillus</taxon>
    </lineage>
</organism>